<protein>
    <submittedName>
        <fullName evidence="2">Uncharacterized protein</fullName>
    </submittedName>
</protein>
<name>A0A914ZFC5_PARUN</name>
<evidence type="ECO:0000313" key="2">
    <source>
        <dbReference type="WBParaSite" id="PgB01_g132_t01"/>
    </source>
</evidence>
<keyword evidence="1" id="KW-1185">Reference proteome</keyword>
<evidence type="ECO:0000313" key="1">
    <source>
        <dbReference type="Proteomes" id="UP000887569"/>
    </source>
</evidence>
<dbReference type="WBParaSite" id="PgB01_g132_t01">
    <property type="protein sequence ID" value="PgB01_g132_t01"/>
    <property type="gene ID" value="PgB01_g132"/>
</dbReference>
<organism evidence="1 2">
    <name type="scientific">Parascaris univalens</name>
    <name type="common">Nematode worm</name>
    <dbReference type="NCBI Taxonomy" id="6257"/>
    <lineage>
        <taxon>Eukaryota</taxon>
        <taxon>Metazoa</taxon>
        <taxon>Ecdysozoa</taxon>
        <taxon>Nematoda</taxon>
        <taxon>Chromadorea</taxon>
        <taxon>Rhabditida</taxon>
        <taxon>Spirurina</taxon>
        <taxon>Ascaridomorpha</taxon>
        <taxon>Ascaridoidea</taxon>
        <taxon>Ascarididae</taxon>
        <taxon>Parascaris</taxon>
    </lineage>
</organism>
<dbReference type="AlphaFoldDB" id="A0A914ZFC5"/>
<dbReference type="Proteomes" id="UP000887569">
    <property type="component" value="Unplaced"/>
</dbReference>
<proteinExistence type="predicted"/>
<reference evidence="2" key="1">
    <citation type="submission" date="2022-11" db="UniProtKB">
        <authorList>
            <consortium name="WormBaseParasite"/>
        </authorList>
    </citation>
    <scope>IDENTIFICATION</scope>
</reference>
<sequence>MGFENRPKSDRERSTKMFHASPSAEYHSRETYQQSVLHWKDCFGSQLWRVQRCVTIYYFRSLWHRIPHFPLCVSIFSKNFLHGHAYLLRKVRKLLNFSVPKHLGV</sequence>
<accession>A0A914ZFC5</accession>